<dbReference type="PANTHER" id="PTHR47864">
    <property type="entry name" value="TRANSMEMBRANE PROTEIN"/>
    <property type="match status" value="1"/>
</dbReference>
<keyword evidence="3" id="KW-1185">Reference proteome</keyword>
<evidence type="ECO:0000313" key="3">
    <source>
        <dbReference type="Proteomes" id="UP001280121"/>
    </source>
</evidence>
<evidence type="ECO:0000313" key="2">
    <source>
        <dbReference type="EMBL" id="KAK2659353.1"/>
    </source>
</evidence>
<feature type="domain" description="At2g29880-like C-terminal" evidence="1">
    <location>
        <begin position="80"/>
        <end position="111"/>
    </location>
</feature>
<reference evidence="2" key="1">
    <citation type="journal article" date="2023" name="Plant J.">
        <title>Genome sequences and population genomics provide insights into the demographic history, inbreeding, and mutation load of two 'living fossil' tree species of Dipteronia.</title>
        <authorList>
            <person name="Feng Y."/>
            <person name="Comes H.P."/>
            <person name="Chen J."/>
            <person name="Zhu S."/>
            <person name="Lu R."/>
            <person name="Zhang X."/>
            <person name="Li P."/>
            <person name="Qiu J."/>
            <person name="Olsen K.M."/>
            <person name="Qiu Y."/>
        </authorList>
    </citation>
    <scope>NUCLEOTIDE SEQUENCE</scope>
    <source>
        <strain evidence="2">KIB01</strain>
    </source>
</reference>
<dbReference type="InterPro" id="IPR056253">
    <property type="entry name" value="At2g29880-like_C"/>
</dbReference>
<name>A0AAE0CQN5_9ROSI</name>
<evidence type="ECO:0000259" key="1">
    <source>
        <dbReference type="Pfam" id="PF24769"/>
    </source>
</evidence>
<dbReference type="PANTHER" id="PTHR47864:SF2">
    <property type="entry name" value="MYB_SANT-LIKE DNA-BINDING DOMAIN PROTEIN"/>
    <property type="match status" value="1"/>
</dbReference>
<dbReference type="Pfam" id="PF24769">
    <property type="entry name" value="At2g29880_C"/>
    <property type="match status" value="1"/>
</dbReference>
<comment type="caution">
    <text evidence="2">The sequence shown here is derived from an EMBL/GenBank/DDBJ whole genome shotgun (WGS) entry which is preliminary data.</text>
</comment>
<accession>A0AAE0CQN5</accession>
<gene>
    <name evidence="2" type="ORF">Ddye_005886</name>
</gene>
<dbReference type="InterPro" id="IPR055314">
    <property type="entry name" value="At2g29880-like"/>
</dbReference>
<sequence length="112" mass="13173">MRHSSGFGWNPIIRRFTASEEVWEDYLKNTNHADIIEKLSHGIDSIVIDFWGVRSLMDKKEGDREKMEIEKKEKERKCNIWDAIKEALNLDSSARYKALALLNTKPKKKMCF</sequence>
<dbReference type="EMBL" id="JANJYI010000002">
    <property type="protein sequence ID" value="KAK2659353.1"/>
    <property type="molecule type" value="Genomic_DNA"/>
</dbReference>
<organism evidence="2 3">
    <name type="scientific">Dipteronia dyeriana</name>
    <dbReference type="NCBI Taxonomy" id="168575"/>
    <lineage>
        <taxon>Eukaryota</taxon>
        <taxon>Viridiplantae</taxon>
        <taxon>Streptophyta</taxon>
        <taxon>Embryophyta</taxon>
        <taxon>Tracheophyta</taxon>
        <taxon>Spermatophyta</taxon>
        <taxon>Magnoliopsida</taxon>
        <taxon>eudicotyledons</taxon>
        <taxon>Gunneridae</taxon>
        <taxon>Pentapetalae</taxon>
        <taxon>rosids</taxon>
        <taxon>malvids</taxon>
        <taxon>Sapindales</taxon>
        <taxon>Sapindaceae</taxon>
        <taxon>Hippocastanoideae</taxon>
        <taxon>Acereae</taxon>
        <taxon>Dipteronia</taxon>
    </lineage>
</organism>
<protein>
    <recommendedName>
        <fullName evidence="1">At2g29880-like C-terminal domain-containing protein</fullName>
    </recommendedName>
</protein>
<proteinExistence type="predicted"/>
<dbReference type="AlphaFoldDB" id="A0AAE0CQN5"/>
<dbReference type="Proteomes" id="UP001280121">
    <property type="component" value="Unassembled WGS sequence"/>
</dbReference>